<protein>
    <submittedName>
        <fullName evidence="1">9282_t:CDS:1</fullName>
    </submittedName>
</protein>
<gene>
    <name evidence="1" type="ORF">POCULU_LOCUS7006</name>
</gene>
<dbReference type="AlphaFoldDB" id="A0A9N9G9V2"/>
<evidence type="ECO:0000313" key="1">
    <source>
        <dbReference type="EMBL" id="CAG8591671.1"/>
    </source>
</evidence>
<name>A0A9N9G9V2_9GLOM</name>
<comment type="caution">
    <text evidence="1">The sequence shown here is derived from an EMBL/GenBank/DDBJ whole genome shotgun (WGS) entry which is preliminary data.</text>
</comment>
<accession>A0A9N9G9V2</accession>
<sequence length="94" mass="10675">MSPYITAGRKPGQIVGHSHAQTILFISKYISHGCFLQDVVSNCGWETTDYDWDKVPLVTQDYEVEDVNDLKKAIKCDAPNSLQDYDTMNLVDNY</sequence>
<reference evidence="1" key="1">
    <citation type="submission" date="2021-06" db="EMBL/GenBank/DDBJ databases">
        <authorList>
            <person name="Kallberg Y."/>
            <person name="Tangrot J."/>
            <person name="Rosling A."/>
        </authorList>
    </citation>
    <scope>NUCLEOTIDE SEQUENCE</scope>
    <source>
        <strain evidence="1">IA702</strain>
    </source>
</reference>
<organism evidence="1 2">
    <name type="scientific">Paraglomus occultum</name>
    <dbReference type="NCBI Taxonomy" id="144539"/>
    <lineage>
        <taxon>Eukaryota</taxon>
        <taxon>Fungi</taxon>
        <taxon>Fungi incertae sedis</taxon>
        <taxon>Mucoromycota</taxon>
        <taxon>Glomeromycotina</taxon>
        <taxon>Glomeromycetes</taxon>
        <taxon>Paraglomerales</taxon>
        <taxon>Paraglomeraceae</taxon>
        <taxon>Paraglomus</taxon>
    </lineage>
</organism>
<dbReference type="Proteomes" id="UP000789572">
    <property type="component" value="Unassembled WGS sequence"/>
</dbReference>
<dbReference type="EMBL" id="CAJVPJ010001452">
    <property type="protein sequence ID" value="CAG8591671.1"/>
    <property type="molecule type" value="Genomic_DNA"/>
</dbReference>
<evidence type="ECO:0000313" key="2">
    <source>
        <dbReference type="Proteomes" id="UP000789572"/>
    </source>
</evidence>
<keyword evidence="2" id="KW-1185">Reference proteome</keyword>
<proteinExistence type="predicted"/>